<dbReference type="GO" id="GO:0045892">
    <property type="term" value="P:negative regulation of DNA-templated transcription"/>
    <property type="evidence" value="ECO:0007669"/>
    <property type="project" value="InterPro"/>
</dbReference>
<gene>
    <name evidence="5" type="ORF">DT351_03020</name>
</gene>
<evidence type="ECO:0000313" key="6">
    <source>
        <dbReference type="Proteomes" id="UP000257607"/>
    </source>
</evidence>
<dbReference type="InterPro" id="IPR005650">
    <property type="entry name" value="BlaI_family"/>
</dbReference>
<dbReference type="InterPro" id="IPR036388">
    <property type="entry name" value="WH-like_DNA-bd_sf"/>
</dbReference>
<evidence type="ECO:0000256" key="1">
    <source>
        <dbReference type="ARBA" id="ARBA00011046"/>
    </source>
</evidence>
<dbReference type="Proteomes" id="UP000257607">
    <property type="component" value="Chromosome"/>
</dbReference>
<dbReference type="AlphaFoldDB" id="A0A385ADG0"/>
<dbReference type="PIRSF" id="PIRSF019455">
    <property type="entry name" value="CopR_AtkY"/>
    <property type="match status" value="1"/>
</dbReference>
<sequence>MTEKIGVITDAEWEIMRMVWSLGQVNSSHLIELVQQKRDWQAPTVKTLLGRLVKKDYLIATKEGRRFIYMANIAEDEAMNHATQSLFNQLCGMKKGRTLATLIEQTTLSQDDIQTLQTVLAAKLPSAPTMIECDCLPANCDCIEEEVK</sequence>
<dbReference type="NCBIfam" id="TIGR02698">
    <property type="entry name" value="CopY_TcrY"/>
    <property type="match status" value="1"/>
</dbReference>
<dbReference type="SUPFAM" id="SSF46785">
    <property type="entry name" value="Winged helix' DNA-binding domain"/>
    <property type="match status" value="1"/>
</dbReference>
<dbReference type="GO" id="GO:0003677">
    <property type="term" value="F:DNA binding"/>
    <property type="evidence" value="ECO:0007669"/>
    <property type="project" value="UniProtKB-KW"/>
</dbReference>
<dbReference type="InterPro" id="IPR036390">
    <property type="entry name" value="WH_DNA-bd_sf"/>
</dbReference>
<evidence type="ECO:0000256" key="4">
    <source>
        <dbReference type="ARBA" id="ARBA00023163"/>
    </source>
</evidence>
<evidence type="ECO:0000256" key="2">
    <source>
        <dbReference type="ARBA" id="ARBA00023015"/>
    </source>
</evidence>
<organism evidence="5 6">
    <name type="scientific">Latilactobacillus curvatus</name>
    <name type="common">Lactobacillus curvatus</name>
    <dbReference type="NCBI Taxonomy" id="28038"/>
    <lineage>
        <taxon>Bacteria</taxon>
        <taxon>Bacillati</taxon>
        <taxon>Bacillota</taxon>
        <taxon>Bacilli</taxon>
        <taxon>Lactobacillales</taxon>
        <taxon>Lactobacillaceae</taxon>
        <taxon>Latilactobacillus</taxon>
    </lineage>
</organism>
<dbReference type="InterPro" id="IPR014071">
    <property type="entry name" value="Cu_transp_CopY/TcrY"/>
</dbReference>
<dbReference type="EMBL" id="CP031003">
    <property type="protein sequence ID" value="AXN35386.1"/>
    <property type="molecule type" value="Genomic_DNA"/>
</dbReference>
<name>A0A385ADG0_LATCU</name>
<comment type="similarity">
    <text evidence="1">Belongs to the BlaI transcriptional regulatory family.</text>
</comment>
<dbReference type="Pfam" id="PF03965">
    <property type="entry name" value="Penicillinase_R"/>
    <property type="match status" value="1"/>
</dbReference>
<protein>
    <submittedName>
        <fullName evidence="5">CopY/TcrY family copper transport repressor</fullName>
    </submittedName>
</protein>
<accession>A0A385ADG0</accession>
<dbReference type="RefSeq" id="WP_116843486.1">
    <property type="nucleotide sequence ID" value="NZ_CP031003.1"/>
</dbReference>
<evidence type="ECO:0000313" key="5">
    <source>
        <dbReference type="EMBL" id="AXN35386.1"/>
    </source>
</evidence>
<reference evidence="5 6" key="1">
    <citation type="submission" date="2018-07" db="EMBL/GenBank/DDBJ databases">
        <title>Lactobacillus curvatus genome sequence.</title>
        <authorList>
            <person name="Prechtl R."/>
        </authorList>
    </citation>
    <scope>NUCLEOTIDE SEQUENCE [LARGE SCALE GENOMIC DNA]</scope>
    <source>
        <strain evidence="5 6">TMW 1.1928</strain>
    </source>
</reference>
<dbReference type="Gene3D" id="1.10.10.10">
    <property type="entry name" value="Winged helix-like DNA-binding domain superfamily/Winged helix DNA-binding domain"/>
    <property type="match status" value="1"/>
</dbReference>
<evidence type="ECO:0000256" key="3">
    <source>
        <dbReference type="ARBA" id="ARBA00023125"/>
    </source>
</evidence>
<keyword evidence="4" id="KW-0804">Transcription</keyword>
<keyword evidence="3" id="KW-0238">DNA-binding</keyword>
<proteinExistence type="inferred from homology"/>
<keyword evidence="2" id="KW-0805">Transcription regulation</keyword>